<dbReference type="RefSeq" id="WP_035144588.1">
    <property type="nucleotide sequence ID" value="NZ_JAAZWO010000008.1"/>
</dbReference>
<feature type="transmembrane region" description="Helical" evidence="1">
    <location>
        <begin position="45"/>
        <end position="68"/>
    </location>
</feature>
<evidence type="ECO:0000313" key="2">
    <source>
        <dbReference type="EMBL" id="MBC2397808.1"/>
    </source>
</evidence>
<sequence>MNFVIEEEKVHNFIKDYFKYLYLKTFLLMDVIWILIFYIEEKNINILTLAIIIFTTIMGTTMGTFFMYRLHYNEVAKYVKNFYSSNQHKEKEDSIKLICNFKKYDGPTFGVLHVYCKKILFIPFKEELQYEKIIINHNNIKDIRINKSSKAIEISYNNRKVLFALPEREYCIKQIKNKILLN</sequence>
<accession>A0A923J1W4</accession>
<gene>
    <name evidence="2" type="ORF">HGG79_08480</name>
</gene>
<evidence type="ECO:0000256" key="1">
    <source>
        <dbReference type="SAM" id="Phobius"/>
    </source>
</evidence>
<keyword evidence="1" id="KW-0812">Transmembrane</keyword>
<proteinExistence type="predicted"/>
<feature type="transmembrane region" description="Helical" evidence="1">
    <location>
        <begin position="21"/>
        <end position="39"/>
    </location>
</feature>
<dbReference type="AlphaFoldDB" id="A0A923J1W4"/>
<dbReference type="EMBL" id="JAAZWO010000008">
    <property type="protein sequence ID" value="MBC2397808.1"/>
    <property type="molecule type" value="Genomic_DNA"/>
</dbReference>
<dbReference type="Proteomes" id="UP000563151">
    <property type="component" value="Unassembled WGS sequence"/>
</dbReference>
<keyword evidence="3" id="KW-1185">Reference proteome</keyword>
<name>A0A923J1W4_CLOTT</name>
<keyword evidence="1" id="KW-0472">Membrane</keyword>
<organism evidence="2 3">
    <name type="scientific">Clostridium tetanomorphum</name>
    <dbReference type="NCBI Taxonomy" id="1553"/>
    <lineage>
        <taxon>Bacteria</taxon>
        <taxon>Bacillati</taxon>
        <taxon>Bacillota</taxon>
        <taxon>Clostridia</taxon>
        <taxon>Eubacteriales</taxon>
        <taxon>Clostridiaceae</taxon>
        <taxon>Clostridium</taxon>
    </lineage>
</organism>
<keyword evidence="1" id="KW-1133">Transmembrane helix</keyword>
<reference evidence="2 3" key="1">
    <citation type="submission" date="2020-04" db="EMBL/GenBank/DDBJ databases">
        <title>Genomic insights into acetone-butanol-ethanol (ABE) fermentation by sequencing solventogenic clostridia strains.</title>
        <authorList>
            <person name="Brown S."/>
        </authorList>
    </citation>
    <scope>NUCLEOTIDE SEQUENCE [LARGE SCALE GENOMIC DNA]</scope>
    <source>
        <strain evidence="2 3">DJ011</strain>
    </source>
</reference>
<evidence type="ECO:0000313" key="3">
    <source>
        <dbReference type="Proteomes" id="UP000563151"/>
    </source>
</evidence>
<protein>
    <submittedName>
        <fullName evidence="2">Uncharacterized protein</fullName>
    </submittedName>
</protein>
<comment type="caution">
    <text evidence="2">The sequence shown here is derived from an EMBL/GenBank/DDBJ whole genome shotgun (WGS) entry which is preliminary data.</text>
</comment>